<organism evidence="1 2">
    <name type="scientific">Heracleum sosnowskyi</name>
    <dbReference type="NCBI Taxonomy" id="360622"/>
    <lineage>
        <taxon>Eukaryota</taxon>
        <taxon>Viridiplantae</taxon>
        <taxon>Streptophyta</taxon>
        <taxon>Embryophyta</taxon>
        <taxon>Tracheophyta</taxon>
        <taxon>Spermatophyta</taxon>
        <taxon>Magnoliopsida</taxon>
        <taxon>eudicotyledons</taxon>
        <taxon>Gunneridae</taxon>
        <taxon>Pentapetalae</taxon>
        <taxon>asterids</taxon>
        <taxon>campanulids</taxon>
        <taxon>Apiales</taxon>
        <taxon>Apiaceae</taxon>
        <taxon>Apioideae</taxon>
        <taxon>apioid superclade</taxon>
        <taxon>Tordylieae</taxon>
        <taxon>Tordyliinae</taxon>
        <taxon>Heracleum</taxon>
    </lineage>
</organism>
<dbReference type="AlphaFoldDB" id="A0AAD8HMR8"/>
<reference evidence="1" key="1">
    <citation type="submission" date="2023-02" db="EMBL/GenBank/DDBJ databases">
        <title>Genome of toxic invasive species Heracleum sosnowskyi carries increased number of genes despite the absence of recent whole-genome duplications.</title>
        <authorList>
            <person name="Schelkunov M."/>
            <person name="Shtratnikova V."/>
            <person name="Makarenko M."/>
            <person name="Klepikova A."/>
            <person name="Omelchenko D."/>
            <person name="Novikova G."/>
            <person name="Obukhova E."/>
            <person name="Bogdanov V."/>
            <person name="Penin A."/>
            <person name="Logacheva M."/>
        </authorList>
    </citation>
    <scope>NUCLEOTIDE SEQUENCE</scope>
    <source>
        <strain evidence="1">Hsosn_3</strain>
        <tissue evidence="1">Leaf</tissue>
    </source>
</reference>
<evidence type="ECO:0000313" key="1">
    <source>
        <dbReference type="EMBL" id="KAK1370115.1"/>
    </source>
</evidence>
<evidence type="ECO:0000313" key="2">
    <source>
        <dbReference type="Proteomes" id="UP001237642"/>
    </source>
</evidence>
<proteinExistence type="predicted"/>
<gene>
    <name evidence="1" type="ORF">POM88_036207</name>
</gene>
<keyword evidence="2" id="KW-1185">Reference proteome</keyword>
<name>A0AAD8HMR8_9APIA</name>
<reference evidence="1" key="2">
    <citation type="submission" date="2023-05" db="EMBL/GenBank/DDBJ databases">
        <authorList>
            <person name="Schelkunov M.I."/>
        </authorList>
    </citation>
    <scope>NUCLEOTIDE SEQUENCE</scope>
    <source>
        <strain evidence="1">Hsosn_3</strain>
        <tissue evidence="1">Leaf</tissue>
    </source>
</reference>
<dbReference type="Proteomes" id="UP001237642">
    <property type="component" value="Unassembled WGS sequence"/>
</dbReference>
<protein>
    <submittedName>
        <fullName evidence="1">Uncharacterized protein</fullName>
    </submittedName>
</protein>
<dbReference type="EMBL" id="JAUIZM010000008">
    <property type="protein sequence ID" value="KAK1370115.1"/>
    <property type="molecule type" value="Genomic_DNA"/>
</dbReference>
<accession>A0AAD8HMR8</accession>
<sequence length="274" mass="31059">MKEVGYSHLNLDNLFSVRDEVCNSRHKSSGNRKTGTKNCKKDKENFVSAQRASIVSSFNKCDVNNIDVLTPSITERSPFAAISNQRTFPISVNIEGKRTINLLNEELTPSVNCTPCSVNCIETGVKCISSHVQTEYDFTCHEEIMDHTENFVNAVPDGYATLGPHTECCDKCHAIMWKEERANKNVKHGVPKFSLCCGQGQIKLPCTPPTPPYLLNLYSDPKKNSETQTKKKRKRITMKEYYSYRLHVRKNEGLHVRLGGRLYQQKIILELASE</sequence>
<comment type="caution">
    <text evidence="1">The sequence shown here is derived from an EMBL/GenBank/DDBJ whole genome shotgun (WGS) entry which is preliminary data.</text>
</comment>